<dbReference type="PROSITE" id="PS50048">
    <property type="entry name" value="ZN2_CY6_FUNGAL_2"/>
    <property type="match status" value="1"/>
</dbReference>
<dbReference type="EMBL" id="KN848065">
    <property type="protein sequence ID" value="KIY01111.1"/>
    <property type="molecule type" value="Genomic_DNA"/>
</dbReference>
<feature type="region of interest" description="Disordered" evidence="6">
    <location>
        <begin position="136"/>
        <end position="172"/>
    </location>
</feature>
<reference evidence="8 9" key="1">
    <citation type="submission" date="2015-01" db="EMBL/GenBank/DDBJ databases">
        <title>The Genome Sequence of Fonsecaea multimorphosa CBS 102226.</title>
        <authorList>
            <consortium name="The Broad Institute Genomics Platform"/>
            <person name="Cuomo C."/>
            <person name="de Hoog S."/>
            <person name="Gorbushina A."/>
            <person name="Stielow B."/>
            <person name="Teixiera M."/>
            <person name="Abouelleil A."/>
            <person name="Chapman S.B."/>
            <person name="Priest M."/>
            <person name="Young S.K."/>
            <person name="Wortman J."/>
            <person name="Nusbaum C."/>
            <person name="Birren B."/>
        </authorList>
    </citation>
    <scope>NUCLEOTIDE SEQUENCE [LARGE SCALE GENOMIC DNA]</scope>
    <source>
        <strain evidence="8 9">CBS 102226</strain>
    </source>
</reference>
<keyword evidence="2" id="KW-0805">Transcription regulation</keyword>
<dbReference type="GO" id="GO:0000981">
    <property type="term" value="F:DNA-binding transcription factor activity, RNA polymerase II-specific"/>
    <property type="evidence" value="ECO:0007669"/>
    <property type="project" value="InterPro"/>
</dbReference>
<dbReference type="InterPro" id="IPR001138">
    <property type="entry name" value="Zn2Cys6_DnaBD"/>
</dbReference>
<keyword evidence="5" id="KW-0539">Nucleus</keyword>
<proteinExistence type="predicted"/>
<evidence type="ECO:0000313" key="8">
    <source>
        <dbReference type="EMBL" id="KIY01111.1"/>
    </source>
</evidence>
<protein>
    <recommendedName>
        <fullName evidence="7">Zn(2)-C6 fungal-type domain-containing protein</fullName>
    </recommendedName>
</protein>
<feature type="compositionally biased region" description="Acidic residues" evidence="6">
    <location>
        <begin position="1"/>
        <end position="10"/>
    </location>
</feature>
<feature type="compositionally biased region" description="Acidic residues" evidence="6">
    <location>
        <begin position="136"/>
        <end position="145"/>
    </location>
</feature>
<feature type="region of interest" description="Disordered" evidence="6">
    <location>
        <begin position="600"/>
        <end position="633"/>
    </location>
</feature>
<dbReference type="GO" id="GO:0008270">
    <property type="term" value="F:zinc ion binding"/>
    <property type="evidence" value="ECO:0007669"/>
    <property type="project" value="InterPro"/>
</dbReference>
<dbReference type="PANTHER" id="PTHR47655">
    <property type="entry name" value="QUINIC ACID UTILIZATION ACTIVATOR"/>
    <property type="match status" value="1"/>
</dbReference>
<feature type="compositionally biased region" description="Low complexity" evidence="6">
    <location>
        <begin position="609"/>
        <end position="623"/>
    </location>
</feature>
<feature type="region of interest" description="Disordered" evidence="6">
    <location>
        <begin position="1"/>
        <end position="22"/>
    </location>
</feature>
<dbReference type="CDD" id="cd12148">
    <property type="entry name" value="fungal_TF_MHR"/>
    <property type="match status" value="1"/>
</dbReference>
<dbReference type="SUPFAM" id="SSF57701">
    <property type="entry name" value="Zn2/Cys6 DNA-binding domain"/>
    <property type="match status" value="1"/>
</dbReference>
<dbReference type="AlphaFoldDB" id="A0A0D2HGR7"/>
<dbReference type="InterPro" id="IPR036864">
    <property type="entry name" value="Zn2-C6_fun-type_DNA-bd_sf"/>
</dbReference>
<organism evidence="8 9">
    <name type="scientific">Fonsecaea multimorphosa CBS 102226</name>
    <dbReference type="NCBI Taxonomy" id="1442371"/>
    <lineage>
        <taxon>Eukaryota</taxon>
        <taxon>Fungi</taxon>
        <taxon>Dikarya</taxon>
        <taxon>Ascomycota</taxon>
        <taxon>Pezizomycotina</taxon>
        <taxon>Eurotiomycetes</taxon>
        <taxon>Chaetothyriomycetidae</taxon>
        <taxon>Chaetothyriales</taxon>
        <taxon>Herpotrichiellaceae</taxon>
        <taxon>Fonsecaea</taxon>
    </lineage>
</organism>
<gene>
    <name evidence="8" type="ORF">Z520_02663</name>
</gene>
<name>A0A0D2HGR7_9EURO</name>
<dbReference type="STRING" id="1442371.A0A0D2HGR7"/>
<dbReference type="PANTHER" id="PTHR47655:SF2">
    <property type="entry name" value="QUINIC ACID UTILIZATION ACTIVATOR"/>
    <property type="match status" value="1"/>
</dbReference>
<evidence type="ECO:0000256" key="5">
    <source>
        <dbReference type="ARBA" id="ARBA00023242"/>
    </source>
</evidence>
<keyword evidence="4" id="KW-0804">Transcription</keyword>
<dbReference type="Pfam" id="PF00172">
    <property type="entry name" value="Zn_clus"/>
    <property type="match status" value="1"/>
</dbReference>
<dbReference type="InterPro" id="IPR052783">
    <property type="entry name" value="Metabolic/Drug-Res_Regulator"/>
</dbReference>
<dbReference type="RefSeq" id="XP_016635233.1">
    <property type="nucleotide sequence ID" value="XM_016773176.1"/>
</dbReference>
<sequence>MEPTEPENAADDNGSGRPPKRQRVSRACAPCRYAKLRCNGQQPACSTCQQQKKSCTYETVSKRRGLRSGYVRALELLWGLTFQELENAESVVDILLGRLSKQDVFSSPDRAELNPAASTLLDRWKQSDISRHLDDLLDDNEESNDEAGARTSQDEPEYLRPDRTPGWIVKRHPKDDGGSIALDLVNPVINPQVDIWSYQQVPDTHHKPEVQPPSYAPQLLQLFLSQAQSWLPILERHVLLKTSFLSQRNLSSTPSGDRAALWGVYAYASAMYGHLLDDASATQHAEIHCDSFYAQAYSMLPLDTDVPLEIGYIQCALLLSLTRFGSGALRASWRLVRLASQMMGEMTLQRGHHVEQDVFAKSWLACFILDTLTSACLQCEPTLHFNDVVNWCNIDHNGVEEWQPWHPPRSSDATSAHSGQPFNIPTHSLSLLTLHVKLLRILNDNLRARDPAAEISRVELARWDQELLSCLSHEGLTSAFQNQDWDILQLPPSFTSLSIIYTSLWEGTLRQPEDSRSDNSRLAQGIAYPLLSRTNLQKLSQDRKASKQLPTLQLFIRYGGMLGFDELTDKAASGSGHITEFSGGIDNRLPSLELPQIRPEPDSQRQTHHLFTNLNTNPNPNQPVHRDTESDSGFHSFDGCMDPAAAPFLEFLDTLDDRPIHDSDLFNKSLGFSF</sequence>
<dbReference type="GO" id="GO:0003677">
    <property type="term" value="F:DNA binding"/>
    <property type="evidence" value="ECO:0007669"/>
    <property type="project" value="UniProtKB-KW"/>
</dbReference>
<dbReference type="Pfam" id="PF04082">
    <property type="entry name" value="Fungal_trans"/>
    <property type="match status" value="1"/>
</dbReference>
<dbReference type="InterPro" id="IPR007219">
    <property type="entry name" value="XnlR_reg_dom"/>
</dbReference>
<keyword evidence="9" id="KW-1185">Reference proteome</keyword>
<dbReference type="SMART" id="SM00066">
    <property type="entry name" value="GAL4"/>
    <property type="match status" value="1"/>
</dbReference>
<dbReference type="GeneID" id="27708409"/>
<evidence type="ECO:0000259" key="7">
    <source>
        <dbReference type="PROSITE" id="PS50048"/>
    </source>
</evidence>
<keyword evidence="1" id="KW-0479">Metal-binding</keyword>
<dbReference type="CDD" id="cd00067">
    <property type="entry name" value="GAL4"/>
    <property type="match status" value="1"/>
</dbReference>
<dbReference type="GO" id="GO:0045944">
    <property type="term" value="P:positive regulation of transcription by RNA polymerase II"/>
    <property type="evidence" value="ECO:0007669"/>
    <property type="project" value="TreeGrafter"/>
</dbReference>
<evidence type="ECO:0000256" key="4">
    <source>
        <dbReference type="ARBA" id="ARBA00023163"/>
    </source>
</evidence>
<dbReference type="Gene3D" id="4.10.240.10">
    <property type="entry name" value="Zn(2)-C6 fungal-type DNA-binding domain"/>
    <property type="match status" value="1"/>
</dbReference>
<dbReference type="PROSITE" id="PS00463">
    <property type="entry name" value="ZN2_CY6_FUNGAL_1"/>
    <property type="match status" value="1"/>
</dbReference>
<evidence type="ECO:0000313" key="9">
    <source>
        <dbReference type="Proteomes" id="UP000053411"/>
    </source>
</evidence>
<dbReference type="OrthoDB" id="2534600at2759"/>
<evidence type="ECO:0000256" key="1">
    <source>
        <dbReference type="ARBA" id="ARBA00022723"/>
    </source>
</evidence>
<dbReference type="GO" id="GO:0006351">
    <property type="term" value="P:DNA-templated transcription"/>
    <property type="evidence" value="ECO:0007669"/>
    <property type="project" value="InterPro"/>
</dbReference>
<dbReference type="VEuPathDB" id="FungiDB:Z520_02663"/>
<evidence type="ECO:0000256" key="6">
    <source>
        <dbReference type="SAM" id="MobiDB-lite"/>
    </source>
</evidence>
<keyword evidence="3" id="KW-0238">DNA-binding</keyword>
<feature type="domain" description="Zn(2)-C6 fungal-type" evidence="7">
    <location>
        <begin position="27"/>
        <end position="57"/>
    </location>
</feature>
<dbReference type="Proteomes" id="UP000053411">
    <property type="component" value="Unassembled WGS sequence"/>
</dbReference>
<evidence type="ECO:0000256" key="2">
    <source>
        <dbReference type="ARBA" id="ARBA00023015"/>
    </source>
</evidence>
<accession>A0A0D2HGR7</accession>
<evidence type="ECO:0000256" key="3">
    <source>
        <dbReference type="ARBA" id="ARBA00023125"/>
    </source>
</evidence>